<dbReference type="InterPro" id="IPR003386">
    <property type="entry name" value="LACT/PDAT_acylTrfase"/>
</dbReference>
<comment type="caution">
    <text evidence="1">The sequence shown here is derived from an EMBL/GenBank/DDBJ whole genome shotgun (WGS) entry which is preliminary data.</text>
</comment>
<protein>
    <recommendedName>
        <fullName evidence="3">Lecithin:cholesterol acyltransferase</fullName>
    </recommendedName>
</protein>
<accession>A0ABW0V954</accession>
<evidence type="ECO:0000313" key="1">
    <source>
        <dbReference type="EMBL" id="MFC5641389.1"/>
    </source>
</evidence>
<evidence type="ECO:0008006" key="3">
    <source>
        <dbReference type="Google" id="ProtNLM"/>
    </source>
</evidence>
<organism evidence="1 2">
    <name type="scientific">Kitasatospora cinereorecta</name>
    <dbReference type="NCBI Taxonomy" id="285560"/>
    <lineage>
        <taxon>Bacteria</taxon>
        <taxon>Bacillati</taxon>
        <taxon>Actinomycetota</taxon>
        <taxon>Actinomycetes</taxon>
        <taxon>Kitasatosporales</taxon>
        <taxon>Streptomycetaceae</taxon>
        <taxon>Kitasatospora</taxon>
    </lineage>
</organism>
<dbReference type="Pfam" id="PF02450">
    <property type="entry name" value="LCAT"/>
    <property type="match status" value="1"/>
</dbReference>
<sequence>MSENRTGDLVVLLPGITGSVLAKDGKDVWAPTPQAAITALVTLGRSVDRLALESDDWRADDLGDGIVATRLMPEVHALGDLWKIDGYSRIESFLISELGLTPGDDYRPFPYDWRRDIRAAARRLLVESHDWLNHWRQKSGNDKAQLVLVAHSMGGLVSRYFVEALGGWKDTRAVVTFGTPFYGSLNAVDFLCNGFRKHFGPLVKDLSPMLRSFTSVHQLVPVYRCVYGADGSPDGPVKPADAGLPEWERKWSDDLLSFQDEMERAAAANRQDRAWDARHVTYRPIVGVDMPTGQSVHLEPGPHGLQAQIRAYRGGEAENEGGDGTVPKLSAALVGSEDARTFAPQPHASLQAQKPMLQHLKGVLESLDNIGINDLREAATSWFSYRGDSLYLPDELVRIELGLGSLIGASQLDPTTAEVTVTPRTAAGRPTRHPVTVSRRLESVDLGMLAPGAYDIRVTADKGIEPLSDVLVIAEREGLG</sequence>
<dbReference type="EMBL" id="JBHSOC010000011">
    <property type="protein sequence ID" value="MFC5641389.1"/>
    <property type="molecule type" value="Genomic_DNA"/>
</dbReference>
<dbReference type="RefSeq" id="WP_346143475.1">
    <property type="nucleotide sequence ID" value="NZ_BAAAUA010000013.1"/>
</dbReference>
<keyword evidence="2" id="KW-1185">Reference proteome</keyword>
<dbReference type="InterPro" id="IPR029058">
    <property type="entry name" value="AB_hydrolase_fold"/>
</dbReference>
<proteinExistence type="predicted"/>
<dbReference type="PANTHER" id="PTHR11440">
    <property type="entry name" value="LECITHIN-CHOLESTEROL ACYLTRANSFERASE-RELATED"/>
    <property type="match status" value="1"/>
</dbReference>
<evidence type="ECO:0000313" key="2">
    <source>
        <dbReference type="Proteomes" id="UP001596066"/>
    </source>
</evidence>
<gene>
    <name evidence="1" type="ORF">ACFPZF_08435</name>
</gene>
<dbReference type="Gene3D" id="3.40.50.1820">
    <property type="entry name" value="alpha/beta hydrolase"/>
    <property type="match status" value="1"/>
</dbReference>
<dbReference type="SUPFAM" id="SSF53474">
    <property type="entry name" value="alpha/beta-Hydrolases"/>
    <property type="match status" value="1"/>
</dbReference>
<reference evidence="2" key="1">
    <citation type="journal article" date="2019" name="Int. J. Syst. Evol. Microbiol.">
        <title>The Global Catalogue of Microorganisms (GCM) 10K type strain sequencing project: providing services to taxonomists for standard genome sequencing and annotation.</title>
        <authorList>
            <consortium name="The Broad Institute Genomics Platform"/>
            <consortium name="The Broad Institute Genome Sequencing Center for Infectious Disease"/>
            <person name="Wu L."/>
            <person name="Ma J."/>
        </authorList>
    </citation>
    <scope>NUCLEOTIDE SEQUENCE [LARGE SCALE GENOMIC DNA]</scope>
    <source>
        <strain evidence="2">CGMCC 4.1622</strain>
    </source>
</reference>
<dbReference type="Proteomes" id="UP001596066">
    <property type="component" value="Unassembled WGS sequence"/>
</dbReference>
<name>A0ABW0V954_9ACTN</name>